<evidence type="ECO:0000256" key="1">
    <source>
        <dbReference type="SAM" id="MobiDB-lite"/>
    </source>
</evidence>
<reference evidence="3" key="1">
    <citation type="submission" date="2016-03" db="EMBL/GenBank/DDBJ databases">
        <authorList>
            <person name="Devillers Hugo."/>
        </authorList>
    </citation>
    <scope>NUCLEOTIDE SEQUENCE [LARGE SCALE GENOMIC DNA]</scope>
</reference>
<accession>A0A1G4KC06</accession>
<dbReference type="OrthoDB" id="4035887at2759"/>
<dbReference type="Proteomes" id="UP000191144">
    <property type="component" value="Chromosome G"/>
</dbReference>
<feature type="region of interest" description="Disordered" evidence="1">
    <location>
        <begin position="585"/>
        <end position="616"/>
    </location>
</feature>
<name>A0A1G4KC06_9SACH</name>
<feature type="region of interest" description="Disordered" evidence="1">
    <location>
        <begin position="288"/>
        <end position="320"/>
    </location>
</feature>
<evidence type="ECO:0000313" key="2">
    <source>
        <dbReference type="EMBL" id="SCV01869.1"/>
    </source>
</evidence>
<dbReference type="AlphaFoldDB" id="A0A1G4KC06"/>
<dbReference type="EMBL" id="LT598484">
    <property type="protein sequence ID" value="SCV01869.1"/>
    <property type="molecule type" value="Genomic_DNA"/>
</dbReference>
<evidence type="ECO:0000313" key="3">
    <source>
        <dbReference type="Proteomes" id="UP000191144"/>
    </source>
</evidence>
<keyword evidence="3" id="KW-1185">Reference proteome</keyword>
<sequence>MRGRSLYRGSNDSTESAGGNSSELSAMLNAGIHHKQRRAPLLRTSSLKLPNKQLYTVSENSHEEPAIPSANISHHASKLMANRQRSSAASVLYTNLKNKRNSSNLSLKDMRNNSAASSGNSSNSNSTRQALNVVIQDPRSDIADQSLRANNPINHYQFARNMATRPKSSSTTHIPSLGTIRQNEAAGSNTFVNVELRPSKNHSSLSGMSSLLQRPNAVDFKSNVKNFPQAGKDSLSLADRSDAEYAGASLENEEMANTLLETQIETAMSEELFPKEYVFDNRFDDIIQAPGEPENEKARSMTSSNQSPLTRIPARKLSKTDSAALENFEHDLSSKSSAGSQETSNTSRLQMKMDIMKSRFDSFVTDQDTLHNSDSCTAFLKGDLSSHGSGYSFSLSVPSVSKSKIDLGRDRSDTGVAGDPRIQFPKFWFRNDLKTKLLTEQRSNQLKNIERFPSSGIAGEKVLTSRIKCLAQKGYLTAAERKKKDQQNLREQLIHEAPVLRMTDDSEGSGFERLFRSTRIALPTTAAKDDDVDPEKLHLRDQMNIGKTFFENIWHDAEQSELLLLIEPVSRDYEPKMTASIAKAVDRVSSSPVSDRTSNGSMPYPISPEIYRQASQ</sequence>
<feature type="region of interest" description="Disordered" evidence="1">
    <location>
        <begin position="102"/>
        <end position="127"/>
    </location>
</feature>
<feature type="compositionally biased region" description="Low complexity" evidence="1">
    <location>
        <begin position="102"/>
        <end position="126"/>
    </location>
</feature>
<feature type="compositionally biased region" description="Low complexity" evidence="1">
    <location>
        <begin position="587"/>
        <end position="598"/>
    </location>
</feature>
<feature type="compositionally biased region" description="Polar residues" evidence="1">
    <location>
        <begin position="8"/>
        <end position="22"/>
    </location>
</feature>
<feature type="compositionally biased region" description="Polar residues" evidence="1">
    <location>
        <begin position="300"/>
        <end position="309"/>
    </location>
</feature>
<protein>
    <submittedName>
        <fullName evidence="2">LAME_0G19042g1_1</fullName>
    </submittedName>
</protein>
<proteinExistence type="predicted"/>
<feature type="region of interest" description="Disordered" evidence="1">
    <location>
        <begin position="1"/>
        <end position="22"/>
    </location>
</feature>
<gene>
    <name evidence="2" type="ORF">LAME_0G19042G</name>
</gene>
<organism evidence="2 3">
    <name type="scientific">Lachancea meyersii CBS 8951</name>
    <dbReference type="NCBI Taxonomy" id="1266667"/>
    <lineage>
        <taxon>Eukaryota</taxon>
        <taxon>Fungi</taxon>
        <taxon>Dikarya</taxon>
        <taxon>Ascomycota</taxon>
        <taxon>Saccharomycotina</taxon>
        <taxon>Saccharomycetes</taxon>
        <taxon>Saccharomycetales</taxon>
        <taxon>Saccharomycetaceae</taxon>
        <taxon>Lachancea</taxon>
    </lineage>
</organism>